<evidence type="ECO:0000256" key="5">
    <source>
        <dbReference type="ARBA" id="ARBA00023004"/>
    </source>
</evidence>
<feature type="domain" description="Cytochrome c" evidence="8">
    <location>
        <begin position="128"/>
        <end position="215"/>
    </location>
</feature>
<dbReference type="InterPro" id="IPR009056">
    <property type="entry name" value="Cyt_c-like_dom"/>
</dbReference>
<dbReference type="InterPro" id="IPR051459">
    <property type="entry name" value="Cytochrome_c-type_DH"/>
</dbReference>
<dbReference type="PROSITE" id="PS51007">
    <property type="entry name" value="CYTC"/>
    <property type="match status" value="2"/>
</dbReference>
<dbReference type="SUPFAM" id="SSF46626">
    <property type="entry name" value="Cytochrome c"/>
    <property type="match status" value="2"/>
</dbReference>
<feature type="domain" description="Cytochrome c" evidence="8">
    <location>
        <begin position="32"/>
        <end position="114"/>
    </location>
</feature>
<proteinExistence type="predicted"/>
<dbReference type="Gene3D" id="1.10.760.10">
    <property type="entry name" value="Cytochrome c-like domain"/>
    <property type="match status" value="2"/>
</dbReference>
<dbReference type="InterPro" id="IPR036909">
    <property type="entry name" value="Cyt_c-like_dom_sf"/>
</dbReference>
<dbReference type="Proteomes" id="UP000199087">
    <property type="component" value="Unassembled WGS sequence"/>
</dbReference>
<evidence type="ECO:0000256" key="6">
    <source>
        <dbReference type="PROSITE-ProRule" id="PRU00433"/>
    </source>
</evidence>
<evidence type="ECO:0000256" key="3">
    <source>
        <dbReference type="ARBA" id="ARBA00022723"/>
    </source>
</evidence>
<evidence type="ECO:0000256" key="4">
    <source>
        <dbReference type="ARBA" id="ARBA00022982"/>
    </source>
</evidence>
<dbReference type="EMBL" id="CVRB01000004">
    <property type="protein sequence ID" value="CRK84093.1"/>
    <property type="molecule type" value="Genomic_DNA"/>
</dbReference>
<evidence type="ECO:0000256" key="2">
    <source>
        <dbReference type="ARBA" id="ARBA00022617"/>
    </source>
</evidence>
<reference evidence="10" key="1">
    <citation type="submission" date="2015-05" db="EMBL/GenBank/DDBJ databases">
        <authorList>
            <person name="Urmite Genomes"/>
        </authorList>
    </citation>
    <scope>NUCLEOTIDE SEQUENCE [LARGE SCALE GENOMIC DNA]</scope>
    <source>
        <strain evidence="10">LF1</strain>
    </source>
</reference>
<dbReference type="InterPro" id="IPR008168">
    <property type="entry name" value="Cyt_C_IC"/>
</dbReference>
<dbReference type="STRING" id="1499688.BN000_04093"/>
<keyword evidence="7" id="KW-0812">Transmembrane</keyword>
<dbReference type="GO" id="GO:0005506">
    <property type="term" value="F:iron ion binding"/>
    <property type="evidence" value="ECO:0007669"/>
    <property type="project" value="InterPro"/>
</dbReference>
<dbReference type="PRINTS" id="PR00605">
    <property type="entry name" value="CYTCHROMECIC"/>
</dbReference>
<dbReference type="Pfam" id="PF00034">
    <property type="entry name" value="Cytochrom_C"/>
    <property type="match status" value="1"/>
</dbReference>
<dbReference type="OrthoDB" id="9779283at2"/>
<keyword evidence="7" id="KW-0472">Membrane</keyword>
<gene>
    <name evidence="9" type="primary">ccoP2</name>
    <name evidence="9" type="ORF">BN000_04093</name>
</gene>
<dbReference type="PANTHER" id="PTHR35008:SF4">
    <property type="entry name" value="BLL4482 PROTEIN"/>
    <property type="match status" value="1"/>
</dbReference>
<evidence type="ECO:0000256" key="1">
    <source>
        <dbReference type="ARBA" id="ARBA00022448"/>
    </source>
</evidence>
<keyword evidence="4" id="KW-0249">Electron transport</keyword>
<dbReference type="PANTHER" id="PTHR35008">
    <property type="entry name" value="BLL4482 PROTEIN-RELATED"/>
    <property type="match status" value="1"/>
</dbReference>
<keyword evidence="3 6" id="KW-0479">Metal-binding</keyword>
<keyword evidence="5 6" id="KW-0408">Iron</keyword>
<evidence type="ECO:0000259" key="8">
    <source>
        <dbReference type="PROSITE" id="PS51007"/>
    </source>
</evidence>
<feature type="transmembrane region" description="Helical" evidence="7">
    <location>
        <begin position="6"/>
        <end position="26"/>
    </location>
</feature>
<name>A0A0U1P1J9_9BACI</name>
<protein>
    <submittedName>
        <fullName evidence="9">Cbb3-type cytochrome c oxidase subunit CcoP2</fullName>
    </submittedName>
</protein>
<dbReference type="AlphaFoldDB" id="A0A0U1P1J9"/>
<evidence type="ECO:0000313" key="10">
    <source>
        <dbReference type="Proteomes" id="UP000199087"/>
    </source>
</evidence>
<dbReference type="Pfam" id="PF13442">
    <property type="entry name" value="Cytochrome_CBB3"/>
    <property type="match status" value="1"/>
</dbReference>
<organism evidence="9 10">
    <name type="scientific">Neobacillus massiliamazoniensis</name>
    <dbReference type="NCBI Taxonomy" id="1499688"/>
    <lineage>
        <taxon>Bacteria</taxon>
        <taxon>Bacillati</taxon>
        <taxon>Bacillota</taxon>
        <taxon>Bacilli</taxon>
        <taxon>Bacillales</taxon>
        <taxon>Bacillaceae</taxon>
        <taxon>Neobacillus</taxon>
    </lineage>
</organism>
<evidence type="ECO:0000256" key="7">
    <source>
        <dbReference type="SAM" id="Phobius"/>
    </source>
</evidence>
<keyword evidence="7" id="KW-1133">Transmembrane helix</keyword>
<keyword evidence="10" id="KW-1185">Reference proteome</keyword>
<dbReference type="RefSeq" id="WP_090637433.1">
    <property type="nucleotide sequence ID" value="NZ_CVRB01000004.1"/>
</dbReference>
<accession>A0A0U1P1J9</accession>
<keyword evidence="2 6" id="KW-0349">Heme</keyword>
<dbReference type="GO" id="GO:0009055">
    <property type="term" value="F:electron transfer activity"/>
    <property type="evidence" value="ECO:0007669"/>
    <property type="project" value="InterPro"/>
</dbReference>
<keyword evidence="1" id="KW-0813">Transport</keyword>
<dbReference type="GO" id="GO:0020037">
    <property type="term" value="F:heme binding"/>
    <property type="evidence" value="ECO:0007669"/>
    <property type="project" value="InterPro"/>
</dbReference>
<sequence length="217" mass="24237">MKKFLVGSYIVIMIGIIVVIFNSNIFNTKDSKAVVAGEQVYKKNCIVCHGDTGKGEGTKSGTAINNQHFLNTVSNKDIYNAIKYGREGTGMPNYGPRLTEKDLQDLVAFIRNWQTKEMKLEAPQTISGNLENGKKMYNLYCLSCHGEAGSGKFKMGTALANQQYLHYTTDKQIWISTAYGREDTRMGPSLKGLEGVRQLKKEDITDIVTYIRSINSK</sequence>
<evidence type="ECO:0000313" key="9">
    <source>
        <dbReference type="EMBL" id="CRK84093.1"/>
    </source>
</evidence>